<evidence type="ECO:0000313" key="10">
    <source>
        <dbReference type="EMBL" id="GLC24492.1"/>
    </source>
</evidence>
<dbReference type="Gene3D" id="1.20.200.10">
    <property type="entry name" value="Fumarase/aspartase (Central domain)"/>
    <property type="match status" value="1"/>
</dbReference>
<name>A0AA37V1Y8_9BACT</name>
<protein>
    <recommendedName>
        <fullName evidence="3 7">Argininosuccinate lyase</fullName>
        <shortName evidence="7">ASAL</shortName>
        <ecNumber evidence="3 7">4.3.2.1</ecNumber>
    </recommendedName>
    <alternativeName>
        <fullName evidence="7">Arginosuccinase</fullName>
    </alternativeName>
</protein>
<comment type="catalytic activity">
    <reaction evidence="1 7">
        <text>2-(N(omega)-L-arginino)succinate = fumarate + L-arginine</text>
        <dbReference type="Rhea" id="RHEA:24020"/>
        <dbReference type="ChEBI" id="CHEBI:29806"/>
        <dbReference type="ChEBI" id="CHEBI:32682"/>
        <dbReference type="ChEBI" id="CHEBI:57472"/>
        <dbReference type="EC" id="4.3.2.1"/>
    </reaction>
</comment>
<dbReference type="RefSeq" id="WP_284348939.1">
    <property type="nucleotide sequence ID" value="NZ_BRXS01000002.1"/>
</dbReference>
<dbReference type="GO" id="GO:0004056">
    <property type="term" value="F:argininosuccinate lyase activity"/>
    <property type="evidence" value="ECO:0007669"/>
    <property type="project" value="UniProtKB-UniRule"/>
</dbReference>
<dbReference type="Gene3D" id="1.10.275.10">
    <property type="entry name" value="Fumarase/aspartase (N-terminal domain)"/>
    <property type="match status" value="1"/>
</dbReference>
<dbReference type="NCBIfam" id="TIGR00838">
    <property type="entry name" value="argH"/>
    <property type="match status" value="1"/>
</dbReference>
<evidence type="ECO:0000313" key="11">
    <source>
        <dbReference type="Proteomes" id="UP001161325"/>
    </source>
</evidence>
<comment type="subcellular location">
    <subcellularLocation>
        <location evidence="7">Cytoplasm</location>
    </subcellularLocation>
</comment>
<dbReference type="InterPro" id="IPR020557">
    <property type="entry name" value="Fumarate_lyase_CS"/>
</dbReference>
<evidence type="ECO:0000256" key="5">
    <source>
        <dbReference type="ARBA" id="ARBA00022605"/>
    </source>
</evidence>
<evidence type="ECO:0000256" key="7">
    <source>
        <dbReference type="HAMAP-Rule" id="MF_00006"/>
    </source>
</evidence>
<keyword evidence="4 7" id="KW-0055">Arginine biosynthesis</keyword>
<dbReference type="InterPro" id="IPR029419">
    <property type="entry name" value="Arg_succ_lyase_C"/>
</dbReference>
<evidence type="ECO:0000256" key="4">
    <source>
        <dbReference type="ARBA" id="ARBA00022571"/>
    </source>
</evidence>
<dbReference type="CDD" id="cd01359">
    <property type="entry name" value="Argininosuccinate_lyase"/>
    <property type="match status" value="1"/>
</dbReference>
<evidence type="ECO:0000256" key="1">
    <source>
        <dbReference type="ARBA" id="ARBA00000985"/>
    </source>
</evidence>
<comment type="similarity">
    <text evidence="7">Belongs to the lyase 1 family. Argininosuccinate lyase subfamily.</text>
</comment>
<dbReference type="PANTHER" id="PTHR43814">
    <property type="entry name" value="ARGININOSUCCINATE LYASE"/>
    <property type="match status" value="1"/>
</dbReference>
<comment type="caution">
    <text evidence="10">The sequence shown here is derived from an EMBL/GenBank/DDBJ whole genome shotgun (WGS) entry which is preliminary data.</text>
</comment>
<dbReference type="GO" id="GO:0042450">
    <property type="term" value="P:L-arginine biosynthetic process via ornithine"/>
    <property type="evidence" value="ECO:0007669"/>
    <property type="project" value="UniProtKB-UniRule"/>
</dbReference>
<dbReference type="FunFam" id="1.10.40.30:FF:000001">
    <property type="entry name" value="Argininosuccinate lyase"/>
    <property type="match status" value="1"/>
</dbReference>
<dbReference type="Pfam" id="PF14698">
    <property type="entry name" value="ASL_C2"/>
    <property type="match status" value="1"/>
</dbReference>
<reference evidence="10" key="1">
    <citation type="submission" date="2022-08" db="EMBL/GenBank/DDBJ databases">
        <title>Draft genome sequencing of Roseisolibacter agri AW1220.</title>
        <authorList>
            <person name="Tobiishi Y."/>
            <person name="Tonouchi A."/>
        </authorList>
    </citation>
    <scope>NUCLEOTIDE SEQUENCE</scope>
    <source>
        <strain evidence="10">AW1220</strain>
    </source>
</reference>
<dbReference type="PRINTS" id="PR00145">
    <property type="entry name" value="ARGSUCLYASE"/>
</dbReference>
<dbReference type="PANTHER" id="PTHR43814:SF1">
    <property type="entry name" value="ARGININOSUCCINATE LYASE"/>
    <property type="match status" value="1"/>
</dbReference>
<dbReference type="SUPFAM" id="SSF48557">
    <property type="entry name" value="L-aspartase-like"/>
    <property type="match status" value="1"/>
</dbReference>
<dbReference type="InterPro" id="IPR009049">
    <property type="entry name" value="Argininosuccinate_lyase"/>
</dbReference>
<keyword evidence="6 7" id="KW-0456">Lyase</keyword>
<dbReference type="FunFam" id="1.20.200.10:FF:000015">
    <property type="entry name" value="argininosuccinate lyase isoform X2"/>
    <property type="match status" value="1"/>
</dbReference>
<evidence type="ECO:0000259" key="8">
    <source>
        <dbReference type="Pfam" id="PF00206"/>
    </source>
</evidence>
<comment type="pathway">
    <text evidence="2 7">Amino-acid biosynthesis; L-arginine biosynthesis; L-arginine from L-ornithine and carbamoyl phosphate: step 3/3.</text>
</comment>
<dbReference type="Gene3D" id="1.10.40.30">
    <property type="entry name" value="Fumarase/aspartase (C-terminal domain)"/>
    <property type="match status" value="1"/>
</dbReference>
<dbReference type="InterPro" id="IPR024083">
    <property type="entry name" value="Fumarase/histidase_N"/>
</dbReference>
<evidence type="ECO:0000256" key="6">
    <source>
        <dbReference type="ARBA" id="ARBA00023239"/>
    </source>
</evidence>
<keyword evidence="5 7" id="KW-0028">Amino-acid biosynthesis</keyword>
<dbReference type="PROSITE" id="PS00163">
    <property type="entry name" value="FUMARATE_LYASES"/>
    <property type="match status" value="1"/>
</dbReference>
<feature type="domain" description="Fumarate lyase N-terminal" evidence="8">
    <location>
        <begin position="13"/>
        <end position="306"/>
    </location>
</feature>
<dbReference type="AlphaFoldDB" id="A0AA37V1Y8"/>
<keyword evidence="11" id="KW-1185">Reference proteome</keyword>
<dbReference type="InterPro" id="IPR008948">
    <property type="entry name" value="L-Aspartase-like"/>
</dbReference>
<evidence type="ECO:0000259" key="9">
    <source>
        <dbReference type="Pfam" id="PF14698"/>
    </source>
</evidence>
<gene>
    <name evidence="7 10" type="primary">argH</name>
    <name evidence="10" type="ORF">rosag_10050</name>
</gene>
<accession>A0AA37V1Y8</accession>
<dbReference type="EC" id="4.3.2.1" evidence="3 7"/>
<dbReference type="GO" id="GO:0005829">
    <property type="term" value="C:cytosol"/>
    <property type="evidence" value="ECO:0007669"/>
    <property type="project" value="TreeGrafter"/>
</dbReference>
<dbReference type="InterPro" id="IPR000362">
    <property type="entry name" value="Fumarate_lyase_fam"/>
</dbReference>
<feature type="domain" description="Argininosuccinate lyase C-terminal" evidence="9">
    <location>
        <begin position="369"/>
        <end position="436"/>
    </location>
</feature>
<evidence type="ECO:0000256" key="2">
    <source>
        <dbReference type="ARBA" id="ARBA00004941"/>
    </source>
</evidence>
<dbReference type="EMBL" id="BRXS01000002">
    <property type="protein sequence ID" value="GLC24492.1"/>
    <property type="molecule type" value="Genomic_DNA"/>
</dbReference>
<dbReference type="PRINTS" id="PR00149">
    <property type="entry name" value="FUMRATELYASE"/>
</dbReference>
<dbReference type="Proteomes" id="UP001161325">
    <property type="component" value="Unassembled WGS sequence"/>
</dbReference>
<keyword evidence="7" id="KW-0963">Cytoplasm</keyword>
<dbReference type="Pfam" id="PF00206">
    <property type="entry name" value="Lyase_1"/>
    <property type="match status" value="1"/>
</dbReference>
<organism evidence="10 11">
    <name type="scientific">Roseisolibacter agri</name>
    <dbReference type="NCBI Taxonomy" id="2014610"/>
    <lineage>
        <taxon>Bacteria</taxon>
        <taxon>Pseudomonadati</taxon>
        <taxon>Gemmatimonadota</taxon>
        <taxon>Gemmatimonadia</taxon>
        <taxon>Gemmatimonadales</taxon>
        <taxon>Gemmatimonadaceae</taxon>
        <taxon>Roseisolibacter</taxon>
    </lineage>
</organism>
<dbReference type="HAMAP" id="MF_00006">
    <property type="entry name" value="Arg_succ_lyase"/>
    <property type="match status" value="1"/>
</dbReference>
<sequence length="479" mass="51241">MSEAGGAHKLWGGRFAGGPSPLLDAINRSIGVDFRLWPHDVRLSKAWAIALGHAGVLTMDESRELERGLGIVAQQLADGAQPIASDEDVHTMIDRLLHDAVGAVASKLHTGRSRNDQVATATRLWTIEACGRVDAAVRALQQVLVTQAEALETALMPAYTHLQRAQPVSVAHWLLSHFWPLERDRRRLAAAARGASELPLGSGAIAGTAFPVSRLLLKESLGFHAVARNSIDAVSDRDFVAEAIFALAMMGAHLSRIAEDLILFGSSEFGFVRFGDGFSTGSSMMPQKRNPDALELARGSAARLLGDLVAMLGTLKGLPTGYNKDLQDDKRALFDAVDTMLLVVPAVAGTVDELTFETARMESALSSSMMATDLADYLVRKGATFRESHGAVGALVREAEEKRIEMYELPRERFAQAHALFGDDVLDALSARSSVAHREAIGGTGPKAVREQIEAARAALGPAQDTPAHGNELVANVAL</sequence>
<evidence type="ECO:0000256" key="3">
    <source>
        <dbReference type="ARBA" id="ARBA00012338"/>
    </source>
</evidence>
<dbReference type="InterPro" id="IPR022761">
    <property type="entry name" value="Fumarate_lyase_N"/>
</dbReference>
<proteinExistence type="inferred from homology"/>